<name>A0A5C7HHR5_9ROSI</name>
<evidence type="ECO:0000313" key="1">
    <source>
        <dbReference type="EMBL" id="TXG55912.1"/>
    </source>
</evidence>
<dbReference type="EMBL" id="VAHF01000008">
    <property type="protein sequence ID" value="TXG55912.1"/>
    <property type="molecule type" value="Genomic_DNA"/>
</dbReference>
<gene>
    <name evidence="1" type="ORF">EZV62_017225</name>
</gene>
<protein>
    <submittedName>
        <fullName evidence="1">Uncharacterized protein</fullName>
    </submittedName>
</protein>
<dbReference type="Proteomes" id="UP000323000">
    <property type="component" value="Chromosome 8"/>
</dbReference>
<comment type="caution">
    <text evidence="1">The sequence shown here is derived from an EMBL/GenBank/DDBJ whole genome shotgun (WGS) entry which is preliminary data.</text>
</comment>
<accession>A0A5C7HHR5</accession>
<sequence length="126" mass="13694">MGEGVPTAETVYTSPWILTVTASTIDRSFPSPITLGNNETLVGQGIFIENEIGLTGLVYAEDTTLSVASEGLLGKPTMCPDKKPSILDVNVPSITIPRHERADQWRRQSERAGFQVVGYVEVFEPS</sequence>
<dbReference type="AlphaFoldDB" id="A0A5C7HHR5"/>
<reference evidence="2" key="1">
    <citation type="journal article" date="2019" name="Gigascience">
        <title>De novo genome assembly of the endangered Acer yangbiense, a plant species with extremely small populations endemic to Yunnan Province, China.</title>
        <authorList>
            <person name="Yang J."/>
            <person name="Wariss H.M."/>
            <person name="Tao L."/>
            <person name="Zhang R."/>
            <person name="Yun Q."/>
            <person name="Hollingsworth P."/>
            <person name="Dao Z."/>
            <person name="Luo G."/>
            <person name="Guo H."/>
            <person name="Ma Y."/>
            <person name="Sun W."/>
        </authorList>
    </citation>
    <scope>NUCLEOTIDE SEQUENCE [LARGE SCALE GENOMIC DNA]</scope>
    <source>
        <strain evidence="2">cv. Malutang</strain>
    </source>
</reference>
<organism evidence="1 2">
    <name type="scientific">Acer yangbiense</name>
    <dbReference type="NCBI Taxonomy" id="1000413"/>
    <lineage>
        <taxon>Eukaryota</taxon>
        <taxon>Viridiplantae</taxon>
        <taxon>Streptophyta</taxon>
        <taxon>Embryophyta</taxon>
        <taxon>Tracheophyta</taxon>
        <taxon>Spermatophyta</taxon>
        <taxon>Magnoliopsida</taxon>
        <taxon>eudicotyledons</taxon>
        <taxon>Gunneridae</taxon>
        <taxon>Pentapetalae</taxon>
        <taxon>rosids</taxon>
        <taxon>malvids</taxon>
        <taxon>Sapindales</taxon>
        <taxon>Sapindaceae</taxon>
        <taxon>Hippocastanoideae</taxon>
        <taxon>Acereae</taxon>
        <taxon>Acer</taxon>
    </lineage>
</organism>
<keyword evidence="2" id="KW-1185">Reference proteome</keyword>
<proteinExistence type="predicted"/>
<dbReference type="OrthoDB" id="1296589at2759"/>
<dbReference type="Gene3D" id="3.50.30.30">
    <property type="match status" value="1"/>
</dbReference>
<evidence type="ECO:0000313" key="2">
    <source>
        <dbReference type="Proteomes" id="UP000323000"/>
    </source>
</evidence>